<evidence type="ECO:0000256" key="1">
    <source>
        <dbReference type="ARBA" id="ARBA00004141"/>
    </source>
</evidence>
<dbReference type="Pfam" id="PF01459">
    <property type="entry name" value="Porin_3"/>
    <property type="match status" value="1"/>
</dbReference>
<keyword evidence="6" id="KW-1000">Mitochondrion outer membrane</keyword>
<dbReference type="PANTHER" id="PTHR10802">
    <property type="entry name" value="MITOCHONDRIAL IMPORT RECEPTOR SUBUNIT TOM40"/>
    <property type="match status" value="1"/>
</dbReference>
<evidence type="ECO:0000256" key="8">
    <source>
        <dbReference type="SAM" id="MobiDB-lite"/>
    </source>
</evidence>
<protein>
    <submittedName>
        <fullName evidence="9">AFL183Cp protein</fullName>
    </submittedName>
</protein>
<gene>
    <name evidence="9" type="primary">AFL183Cp</name>
    <name evidence="9" type="ORF">BN14_05070</name>
</gene>
<keyword evidence="5" id="KW-0812">Transmembrane</keyword>
<dbReference type="GO" id="GO:0030150">
    <property type="term" value="P:protein import into mitochondrial matrix"/>
    <property type="evidence" value="ECO:0007669"/>
    <property type="project" value="InterPro"/>
</dbReference>
<dbReference type="GO" id="GO:0005741">
    <property type="term" value="C:mitochondrial outer membrane"/>
    <property type="evidence" value="ECO:0007669"/>
    <property type="project" value="UniProtKB-SubCell"/>
</dbReference>
<comment type="caution">
    <text evidence="9">The sequence shown here is derived from an EMBL/GenBank/DDBJ whole genome shotgun (WGS) entry which is preliminary data.</text>
</comment>
<name>M5BUX6_THACB</name>
<evidence type="ECO:0000256" key="5">
    <source>
        <dbReference type="ARBA" id="ARBA00022692"/>
    </source>
</evidence>
<evidence type="ECO:0000256" key="7">
    <source>
        <dbReference type="ARBA" id="ARBA00023136"/>
    </source>
</evidence>
<evidence type="ECO:0000313" key="9">
    <source>
        <dbReference type="EMBL" id="CCO31036.1"/>
    </source>
</evidence>
<dbReference type="GO" id="GO:0008320">
    <property type="term" value="F:protein transmembrane transporter activity"/>
    <property type="evidence" value="ECO:0007669"/>
    <property type="project" value="InterPro"/>
</dbReference>
<keyword evidence="3" id="KW-0813">Transport</keyword>
<evidence type="ECO:0000256" key="6">
    <source>
        <dbReference type="ARBA" id="ARBA00022787"/>
    </source>
</evidence>
<evidence type="ECO:0000256" key="2">
    <source>
        <dbReference type="ARBA" id="ARBA00004294"/>
    </source>
</evidence>
<dbReference type="InterPro" id="IPR037930">
    <property type="entry name" value="Tom40"/>
</dbReference>
<dbReference type="Proteomes" id="UP000012065">
    <property type="component" value="Unassembled WGS sequence"/>
</dbReference>
<proteinExistence type="predicted"/>
<evidence type="ECO:0000256" key="4">
    <source>
        <dbReference type="ARBA" id="ARBA00022452"/>
    </source>
</evidence>
<feature type="compositionally biased region" description="Polar residues" evidence="8">
    <location>
        <begin position="1"/>
        <end position="20"/>
    </location>
</feature>
<comment type="subcellular location">
    <subcellularLocation>
        <location evidence="1">Membrane</location>
        <topology evidence="1">Multi-pass membrane protein</topology>
    </subcellularLocation>
    <subcellularLocation>
        <location evidence="2">Mitochondrion outer membrane</location>
    </subcellularLocation>
</comment>
<accession>M5BUX6</accession>
<keyword evidence="6" id="KW-0496">Mitochondrion</keyword>
<keyword evidence="4" id="KW-1134">Transmembrane beta strand</keyword>
<dbReference type="EMBL" id="CAOJ01007448">
    <property type="protein sequence ID" value="CCO31036.1"/>
    <property type="molecule type" value="Genomic_DNA"/>
</dbReference>
<feature type="region of interest" description="Disordered" evidence="8">
    <location>
        <begin position="1"/>
        <end position="24"/>
    </location>
</feature>
<dbReference type="HOGENOM" id="CLU_042174_2_0_1"/>
<reference evidence="9 10" key="1">
    <citation type="journal article" date="2013" name="J. Biotechnol.">
        <title>Establishment and interpretation of the genome sequence of the phytopathogenic fungus Rhizoctonia solani AG1-IB isolate 7/3/14.</title>
        <authorList>
            <person name="Wibberg D.W."/>
            <person name="Jelonek L.J."/>
            <person name="Rupp O.R."/>
            <person name="Hennig M.H."/>
            <person name="Eikmeyer F.E."/>
            <person name="Goesmann A.G."/>
            <person name="Hartmann A.H."/>
            <person name="Borriss R.B."/>
            <person name="Grosch R.G."/>
            <person name="Puehler A.P."/>
            <person name="Schlueter A.S."/>
        </authorList>
    </citation>
    <scope>NUCLEOTIDE SEQUENCE [LARGE SCALE GENOMIC DNA]</scope>
    <source>
        <strain evidence="10">AG1-IB / isolate 7/3/14</strain>
    </source>
</reference>
<dbReference type="AlphaFoldDB" id="M5BUX6"/>
<organism evidence="9 10">
    <name type="scientific">Thanatephorus cucumeris (strain AG1-IB / isolate 7/3/14)</name>
    <name type="common">Lettuce bottom rot fungus</name>
    <name type="synonym">Rhizoctonia solani</name>
    <dbReference type="NCBI Taxonomy" id="1108050"/>
    <lineage>
        <taxon>Eukaryota</taxon>
        <taxon>Fungi</taxon>
        <taxon>Dikarya</taxon>
        <taxon>Basidiomycota</taxon>
        <taxon>Agaricomycotina</taxon>
        <taxon>Agaricomycetes</taxon>
        <taxon>Cantharellales</taxon>
        <taxon>Ceratobasidiaceae</taxon>
        <taxon>Rhizoctonia</taxon>
        <taxon>Rhizoctonia solani AG-1</taxon>
    </lineage>
</organism>
<sequence>MASTSFPNQPNEKASYSTPTPASPEVVDTSGPFAALAAAASPFVNTYSRFASWKADLGLTSPGTVENLQKEVKMTHTTNHIFDGARADLSKALSFNPAFQVTHSFNLASYNNPPTYNFGAVFANGDLFMQGGSDHEGNVTGRLNRGWSSNNVTKVQTQIASNPNAQSMLQLEQDYQGPDYSLNLKALNPSPIDGTGIYVGSYLHCTWNGGKYDFLSHALDVTTFSLIFPIYGRWCSCTWIA</sequence>
<dbReference type="InterPro" id="IPR027246">
    <property type="entry name" value="Porin_Euk/Tom40"/>
</dbReference>
<evidence type="ECO:0000256" key="3">
    <source>
        <dbReference type="ARBA" id="ARBA00022448"/>
    </source>
</evidence>
<keyword evidence="7" id="KW-0472">Membrane</keyword>
<evidence type="ECO:0000313" key="10">
    <source>
        <dbReference type="Proteomes" id="UP000012065"/>
    </source>
</evidence>